<evidence type="ECO:0000256" key="3">
    <source>
        <dbReference type="ARBA" id="ARBA00022898"/>
    </source>
</evidence>
<keyword evidence="3 4" id="KW-0663">Pyridoxal phosphate</keyword>
<dbReference type="PIRSF" id="PIRSF000521">
    <property type="entry name" value="Transaminase_4ab_Lys_Orn"/>
    <property type="match status" value="1"/>
</dbReference>
<dbReference type="AlphaFoldDB" id="A0A6G4V363"/>
<dbReference type="EMBL" id="JAAKZY010000028">
    <property type="protein sequence ID" value="NGO08294.1"/>
    <property type="molecule type" value="Genomic_DNA"/>
</dbReference>
<dbReference type="PROSITE" id="PS00600">
    <property type="entry name" value="AA_TRANSFER_CLASS_3"/>
    <property type="match status" value="1"/>
</dbReference>
<dbReference type="SUPFAM" id="SSF53383">
    <property type="entry name" value="PLP-dependent transferases"/>
    <property type="match status" value="1"/>
</dbReference>
<evidence type="ECO:0000256" key="4">
    <source>
        <dbReference type="RuleBase" id="RU003560"/>
    </source>
</evidence>
<dbReference type="CDD" id="cd00610">
    <property type="entry name" value="OAT_like"/>
    <property type="match status" value="1"/>
</dbReference>
<organism evidence="5 6">
    <name type="scientific">Streptomyces scabichelini</name>
    <dbReference type="NCBI Taxonomy" id="2711217"/>
    <lineage>
        <taxon>Bacteria</taxon>
        <taxon>Bacillati</taxon>
        <taxon>Actinomycetota</taxon>
        <taxon>Actinomycetes</taxon>
        <taxon>Kitasatosporales</taxon>
        <taxon>Streptomycetaceae</taxon>
        <taxon>Streptomyces</taxon>
    </lineage>
</organism>
<comment type="caution">
    <text evidence="5">The sequence shown here is derived from an EMBL/GenBank/DDBJ whole genome shotgun (WGS) entry which is preliminary data.</text>
</comment>
<dbReference type="InterPro" id="IPR015421">
    <property type="entry name" value="PyrdxlP-dep_Trfase_major"/>
</dbReference>
<keyword evidence="5" id="KW-0808">Transferase</keyword>
<dbReference type="Pfam" id="PF00202">
    <property type="entry name" value="Aminotran_3"/>
    <property type="match status" value="1"/>
</dbReference>
<dbReference type="GO" id="GO:0030170">
    <property type="term" value="F:pyridoxal phosphate binding"/>
    <property type="evidence" value="ECO:0007669"/>
    <property type="project" value="InterPro"/>
</dbReference>
<evidence type="ECO:0000313" key="5">
    <source>
        <dbReference type="EMBL" id="NGO08294.1"/>
    </source>
</evidence>
<dbReference type="FunFam" id="3.40.640.10:FF:000004">
    <property type="entry name" value="Acetylornithine aminotransferase"/>
    <property type="match status" value="1"/>
</dbReference>
<reference evidence="5 6" key="1">
    <citation type="submission" date="2020-02" db="EMBL/GenBank/DDBJ databases">
        <title>Whole-genome analyses of novel actinobacteria.</title>
        <authorList>
            <person name="Sahin N."/>
            <person name="Gencbay T."/>
        </authorList>
    </citation>
    <scope>NUCLEOTIDE SEQUENCE [LARGE SCALE GENOMIC DNA]</scope>
    <source>
        <strain evidence="5 6">HC44</strain>
    </source>
</reference>
<name>A0A6G4V363_9ACTN</name>
<dbReference type="Gene3D" id="3.90.1150.10">
    <property type="entry name" value="Aspartate Aminotransferase, domain 1"/>
    <property type="match status" value="1"/>
</dbReference>
<proteinExistence type="inferred from homology"/>
<dbReference type="Proteomes" id="UP000472335">
    <property type="component" value="Unassembled WGS sequence"/>
</dbReference>
<dbReference type="InterPro" id="IPR049704">
    <property type="entry name" value="Aminotrans_3_PPA_site"/>
</dbReference>
<accession>A0A6G4V363</accession>
<evidence type="ECO:0000256" key="1">
    <source>
        <dbReference type="ARBA" id="ARBA00001933"/>
    </source>
</evidence>
<keyword evidence="5" id="KW-0032">Aminotransferase</keyword>
<comment type="cofactor">
    <cofactor evidence="1">
        <name>pyridoxal 5'-phosphate</name>
        <dbReference type="ChEBI" id="CHEBI:597326"/>
    </cofactor>
</comment>
<sequence length="453" mass="48017">MRPATSPPRTAMRPDGSRLIKFYFGEDLPSVSHGRGVFVYDTDGRRYLDGCSGAVTANLGHADPEIMRAMSEQAERITFAHRGSFHSEQSERLADRLSEMTGYPYVFLCNSGSEAVETALRLTLQYWRERGEPERARFVSHAVSYHGATLGGLSLSGHPQRRWAAEALLHGFNELTPPYAYRYAQGRDDASFTALLTERAAQVLDSHGPTAAGVVVEPVGGAAGGAITPPDGYLPALAGLCRERGLPLIADEIMTGMGRTGTMLAAQHWDVHPDMVVLGKGMGAGYAPVSAVLVSEHFIDTIAAGTASVTNGHTYGGNPLGSAVALAVLEAIESRDLVAKASVRGKQLRAGLEDLARRHEIIGEVRGLGLLQGLELVGDRVTRSPGEPVGSLTRAVVLAARDQGLLVYPATGGVNDAVLVAPPLTTTPEEIDLLLELLDAALTTLSGKRAPTA</sequence>
<dbReference type="PANTHER" id="PTHR43094:SF1">
    <property type="entry name" value="AMINOTRANSFERASE CLASS-III"/>
    <property type="match status" value="1"/>
</dbReference>
<comment type="similarity">
    <text evidence="2 4">Belongs to the class-III pyridoxal-phosphate-dependent aminotransferase family.</text>
</comment>
<keyword evidence="6" id="KW-1185">Reference proteome</keyword>
<evidence type="ECO:0000313" key="6">
    <source>
        <dbReference type="Proteomes" id="UP000472335"/>
    </source>
</evidence>
<gene>
    <name evidence="5" type="ORF">G5C60_11805</name>
</gene>
<dbReference type="RefSeq" id="WP_165257861.1">
    <property type="nucleotide sequence ID" value="NZ_JAAKZY010000028.1"/>
</dbReference>
<dbReference type="GO" id="GO:0008483">
    <property type="term" value="F:transaminase activity"/>
    <property type="evidence" value="ECO:0007669"/>
    <property type="project" value="UniProtKB-KW"/>
</dbReference>
<evidence type="ECO:0000256" key="2">
    <source>
        <dbReference type="ARBA" id="ARBA00008954"/>
    </source>
</evidence>
<dbReference type="PANTHER" id="PTHR43094">
    <property type="entry name" value="AMINOTRANSFERASE"/>
    <property type="match status" value="1"/>
</dbReference>
<dbReference type="Gene3D" id="3.40.640.10">
    <property type="entry name" value="Type I PLP-dependent aspartate aminotransferase-like (Major domain)"/>
    <property type="match status" value="1"/>
</dbReference>
<protein>
    <submittedName>
        <fullName evidence="5">Aminotransferase class III-fold pyridoxal phosphate-dependent enzyme</fullName>
    </submittedName>
</protein>
<dbReference type="InterPro" id="IPR015422">
    <property type="entry name" value="PyrdxlP-dep_Trfase_small"/>
</dbReference>
<dbReference type="InterPro" id="IPR015424">
    <property type="entry name" value="PyrdxlP-dep_Trfase"/>
</dbReference>
<dbReference type="InterPro" id="IPR005814">
    <property type="entry name" value="Aminotrans_3"/>
</dbReference>